<keyword evidence="1" id="KW-1133">Transmembrane helix</keyword>
<comment type="caution">
    <text evidence="2">The sequence shown here is derived from an EMBL/GenBank/DDBJ whole genome shotgun (WGS) entry which is preliminary data.</text>
</comment>
<feature type="transmembrane region" description="Helical" evidence="1">
    <location>
        <begin position="21"/>
        <end position="47"/>
    </location>
</feature>
<feature type="transmembrane region" description="Helical" evidence="1">
    <location>
        <begin position="53"/>
        <end position="74"/>
    </location>
</feature>
<accession>A0A9D1PDJ8</accession>
<evidence type="ECO:0000313" key="3">
    <source>
        <dbReference type="Proteomes" id="UP000886814"/>
    </source>
</evidence>
<reference evidence="2" key="2">
    <citation type="submission" date="2021-04" db="EMBL/GenBank/DDBJ databases">
        <authorList>
            <person name="Gilroy R."/>
        </authorList>
    </citation>
    <scope>NUCLEOTIDE SEQUENCE</scope>
    <source>
        <strain evidence="2">CHK195-9823</strain>
    </source>
</reference>
<dbReference type="AlphaFoldDB" id="A0A9D1PDJ8"/>
<protein>
    <submittedName>
        <fullName evidence="2">PrgI family protein</fullName>
    </submittedName>
</protein>
<organism evidence="2 3">
    <name type="scientific">Candidatus Blautia stercorigallinarum</name>
    <dbReference type="NCBI Taxonomy" id="2838501"/>
    <lineage>
        <taxon>Bacteria</taxon>
        <taxon>Bacillati</taxon>
        <taxon>Bacillota</taxon>
        <taxon>Clostridia</taxon>
        <taxon>Lachnospirales</taxon>
        <taxon>Lachnospiraceae</taxon>
        <taxon>Blautia</taxon>
    </lineage>
</organism>
<reference evidence="2" key="1">
    <citation type="journal article" date="2021" name="PeerJ">
        <title>Extensive microbial diversity within the chicken gut microbiome revealed by metagenomics and culture.</title>
        <authorList>
            <person name="Gilroy R."/>
            <person name="Ravi A."/>
            <person name="Getino M."/>
            <person name="Pursley I."/>
            <person name="Horton D.L."/>
            <person name="Alikhan N.F."/>
            <person name="Baker D."/>
            <person name="Gharbi K."/>
            <person name="Hall N."/>
            <person name="Watson M."/>
            <person name="Adriaenssens E.M."/>
            <person name="Foster-Nyarko E."/>
            <person name="Jarju S."/>
            <person name="Secka A."/>
            <person name="Antonio M."/>
            <person name="Oren A."/>
            <person name="Chaudhuri R.R."/>
            <person name="La Ragione R."/>
            <person name="Hildebrand F."/>
            <person name="Pallen M.J."/>
        </authorList>
    </citation>
    <scope>NUCLEOTIDE SEQUENCE</scope>
    <source>
        <strain evidence="2">CHK195-9823</strain>
    </source>
</reference>
<proteinExistence type="predicted"/>
<gene>
    <name evidence="2" type="ORF">H9747_07410</name>
</gene>
<dbReference type="EMBL" id="DXIQ01000045">
    <property type="protein sequence ID" value="HIV38811.1"/>
    <property type="molecule type" value="Genomic_DNA"/>
</dbReference>
<evidence type="ECO:0000313" key="2">
    <source>
        <dbReference type="EMBL" id="HIV38811.1"/>
    </source>
</evidence>
<dbReference type="Proteomes" id="UP000886814">
    <property type="component" value="Unassembled WGS sequence"/>
</dbReference>
<keyword evidence="1" id="KW-0472">Membrane</keyword>
<evidence type="ECO:0000256" key="1">
    <source>
        <dbReference type="SAM" id="Phobius"/>
    </source>
</evidence>
<keyword evidence="1" id="KW-0812">Transmembrane</keyword>
<sequence length="329" mass="38024">MNIPINKDFEHDYKSSVWKGFSLVEMVHLCIGVSVAVGLCLILWLVVKLPVVPSIYISIPIGFPILASGFWKSVNGLNLWQYRKAIRYRKATRILYSKAGEYKPIPDSFSEIDLQRKEAQKNKIRKMKKLHKKAYKKIKQRRFHEVYEPQEIVEETAALAASLQIQENHEPKVTEIYLNPFEIPEEVLADPKIRDSFISQKIDFVENFMVSCGAADTEMNKALVGRCVKRLYDQVFQKKEPRSPILEEFCRILRDQSEPEAKELYAALEPYVNGPYQIFNKNSSPDINDRVIVEGKRNLPNAVAETYMLTAMHLLSMRMGYKTSSEEKN</sequence>
<name>A0A9D1PDJ8_9FIRM</name>